<dbReference type="Gene3D" id="3.40.50.300">
    <property type="entry name" value="P-loop containing nucleotide triphosphate hydrolases"/>
    <property type="match status" value="1"/>
</dbReference>
<dbReference type="EC" id="7.3.2.6" evidence="8"/>
<dbReference type="AlphaFoldDB" id="G7WLM5"/>
<reference evidence="13 14" key="1">
    <citation type="journal article" date="2012" name="PLoS ONE">
        <title>The genome characteristics and predicted function of methyl-group oxidation pathway in the obligate aceticlastic methanogens, Methanosaeta spp.</title>
        <authorList>
            <person name="Zhu J."/>
            <person name="Zheng H."/>
            <person name="Ai G."/>
            <person name="Zhang G."/>
            <person name="Liu D."/>
            <person name="Liu X."/>
            <person name="Dong X."/>
        </authorList>
    </citation>
    <scope>NUCLEOTIDE SEQUENCE [LARGE SCALE GENOMIC DNA]</scope>
    <source>
        <strain evidence="13 14">6Ac</strain>
    </source>
</reference>
<dbReference type="Pfam" id="PF00005">
    <property type="entry name" value="ABC_tran"/>
    <property type="match status" value="1"/>
</dbReference>
<dbReference type="SUPFAM" id="SSF52540">
    <property type="entry name" value="P-loop containing nucleoside triphosphate hydrolases"/>
    <property type="match status" value="1"/>
</dbReference>
<comment type="function">
    <text evidence="11">Part of the ABC transporter complex WtpABC involved in molybdate/tungstate import. Responsible for energy coupling to the transport system.</text>
</comment>
<dbReference type="STRING" id="1110509.Mhar_0957"/>
<dbReference type="HOGENOM" id="CLU_000604_1_22_2"/>
<keyword evidence="4" id="KW-0547">Nucleotide-binding</keyword>
<dbReference type="PANTHER" id="PTHR42788">
    <property type="entry name" value="TAURINE IMPORT ATP-BINDING PROTEIN-RELATED"/>
    <property type="match status" value="1"/>
</dbReference>
<name>G7WLM5_METH6</name>
<keyword evidence="14" id="KW-1185">Reference proteome</keyword>
<dbReference type="FunFam" id="3.40.50.300:FF:000425">
    <property type="entry name" value="Probable ABC transporter, ATP-binding subunit"/>
    <property type="match status" value="1"/>
</dbReference>
<keyword evidence="5 13" id="KW-0067">ATP-binding</keyword>
<dbReference type="PROSITE" id="PS00211">
    <property type="entry name" value="ABC_TRANSPORTER_1"/>
    <property type="match status" value="1"/>
</dbReference>
<dbReference type="SMART" id="SM00382">
    <property type="entry name" value="AAA"/>
    <property type="match status" value="1"/>
</dbReference>
<comment type="subcellular location">
    <subcellularLocation>
        <location evidence="1">Cell membrane</location>
    </subcellularLocation>
</comment>
<evidence type="ECO:0000256" key="10">
    <source>
        <dbReference type="ARBA" id="ARBA00047936"/>
    </source>
</evidence>
<dbReference type="KEGG" id="mhi:Mhar_0957"/>
<dbReference type="GO" id="GO:0005524">
    <property type="term" value="F:ATP binding"/>
    <property type="evidence" value="ECO:0007669"/>
    <property type="project" value="UniProtKB-KW"/>
</dbReference>
<dbReference type="PROSITE" id="PS50893">
    <property type="entry name" value="ABC_TRANSPORTER_2"/>
    <property type="match status" value="1"/>
</dbReference>
<evidence type="ECO:0000256" key="9">
    <source>
        <dbReference type="ARBA" id="ARBA00041133"/>
    </source>
</evidence>
<dbReference type="RefSeq" id="WP_014586513.1">
    <property type="nucleotide sequence ID" value="NC_017527.1"/>
</dbReference>
<dbReference type="InterPro" id="IPR027417">
    <property type="entry name" value="P-loop_NTPase"/>
</dbReference>
<evidence type="ECO:0000256" key="7">
    <source>
        <dbReference type="ARBA" id="ARBA00038781"/>
    </source>
</evidence>
<dbReference type="InterPro" id="IPR003439">
    <property type="entry name" value="ABC_transporter-like_ATP-bd"/>
</dbReference>
<dbReference type="Proteomes" id="UP000005877">
    <property type="component" value="Chromosome"/>
</dbReference>
<dbReference type="CDD" id="cd03293">
    <property type="entry name" value="ABC_NrtD_SsuB_transporters"/>
    <property type="match status" value="1"/>
</dbReference>
<dbReference type="PANTHER" id="PTHR42788:SF13">
    <property type="entry name" value="ALIPHATIC SULFONATES IMPORT ATP-BINDING PROTEIN SSUB"/>
    <property type="match status" value="1"/>
</dbReference>
<evidence type="ECO:0000256" key="8">
    <source>
        <dbReference type="ARBA" id="ARBA00039025"/>
    </source>
</evidence>
<sequence>MAALLEIRDLSKSFSVKGKRFEALRDVNLSVYDKEFICLLGPSGCGKTTLLRIMAGLERPTSGAVLLDGEPIEGPGPQRGMVFQEYSLFPWRTILDNVAFGLELKGVSKAERHEKARRYITAVGLAGFENSYPHELSGGMKQRVAIVRALVNNPRALFMDEPFGALDAQTRNVMQAELLRIWQEQQKTVIFVTHSVDEAIYLADRVVIMSARPGQISEIIDVEIPRPRVRTSAEVNRYREQVLSVLKCLRKD</sequence>
<evidence type="ECO:0000256" key="6">
    <source>
        <dbReference type="ARBA" id="ARBA00038307"/>
    </source>
</evidence>
<organism evidence="13 14">
    <name type="scientific">Methanothrix harundinacea (strain 6Ac)</name>
    <name type="common">Methanosaeta harundinacea</name>
    <dbReference type="NCBI Taxonomy" id="1110509"/>
    <lineage>
        <taxon>Archaea</taxon>
        <taxon>Methanobacteriati</taxon>
        <taxon>Methanobacteriota</taxon>
        <taxon>Stenosarchaea group</taxon>
        <taxon>Methanomicrobia</taxon>
        <taxon>Methanotrichales</taxon>
        <taxon>Methanotrichaceae</taxon>
        <taxon>Methanothrix</taxon>
    </lineage>
</organism>
<dbReference type="InterPro" id="IPR003593">
    <property type="entry name" value="AAA+_ATPase"/>
</dbReference>
<dbReference type="GO" id="GO:0005886">
    <property type="term" value="C:plasma membrane"/>
    <property type="evidence" value="ECO:0007669"/>
    <property type="project" value="UniProtKB-SubCell"/>
</dbReference>
<evidence type="ECO:0000256" key="3">
    <source>
        <dbReference type="ARBA" id="ARBA00022505"/>
    </source>
</evidence>
<accession>G7WLM5</accession>
<dbReference type="OrthoDB" id="10909at2157"/>
<keyword evidence="2" id="KW-0813">Transport</keyword>
<evidence type="ECO:0000259" key="12">
    <source>
        <dbReference type="PROSITE" id="PS50893"/>
    </source>
</evidence>
<comment type="catalytic activity">
    <reaction evidence="10">
        <text>tungstate(in) + ATP + H2O = tungstate(out) + ADP + phosphate + H(+)</text>
        <dbReference type="Rhea" id="RHEA:35027"/>
        <dbReference type="ChEBI" id="CHEBI:15377"/>
        <dbReference type="ChEBI" id="CHEBI:15378"/>
        <dbReference type="ChEBI" id="CHEBI:30616"/>
        <dbReference type="ChEBI" id="CHEBI:43474"/>
        <dbReference type="ChEBI" id="CHEBI:46502"/>
        <dbReference type="ChEBI" id="CHEBI:456216"/>
        <dbReference type="EC" id="7.3.2.6"/>
    </reaction>
</comment>
<evidence type="ECO:0000313" key="14">
    <source>
        <dbReference type="Proteomes" id="UP000005877"/>
    </source>
</evidence>
<evidence type="ECO:0000256" key="11">
    <source>
        <dbReference type="ARBA" id="ARBA00057369"/>
    </source>
</evidence>
<dbReference type="PATRIC" id="fig|1110509.7.peg.1072"/>
<proteinExistence type="inferred from homology"/>
<dbReference type="InterPro" id="IPR017871">
    <property type="entry name" value="ABC_transporter-like_CS"/>
</dbReference>
<evidence type="ECO:0000256" key="5">
    <source>
        <dbReference type="ARBA" id="ARBA00022840"/>
    </source>
</evidence>
<comment type="subunit">
    <text evidence="7">The complex is composed of two ATP-binding proteins (WtpC), two transmembrane proteins (WtpB) and a solute-binding protein (WtpA).</text>
</comment>
<dbReference type="GO" id="GO:1901238">
    <property type="term" value="F:ABC-type tungstate transporter activity"/>
    <property type="evidence" value="ECO:0007669"/>
    <property type="project" value="UniProtKB-EC"/>
</dbReference>
<protein>
    <recommendedName>
        <fullName evidence="9">Molybdate/tungstate import ATP-binding protein WtpC</fullName>
        <ecNumber evidence="8">7.3.2.6</ecNumber>
    </recommendedName>
</protein>
<dbReference type="EMBL" id="CP003117">
    <property type="protein sequence ID" value="AET64328.1"/>
    <property type="molecule type" value="Genomic_DNA"/>
</dbReference>
<dbReference type="InterPro" id="IPR050166">
    <property type="entry name" value="ABC_transporter_ATP-bind"/>
</dbReference>
<keyword evidence="3" id="KW-0500">Molybdenum</keyword>
<dbReference type="GO" id="GO:0016887">
    <property type="term" value="F:ATP hydrolysis activity"/>
    <property type="evidence" value="ECO:0007669"/>
    <property type="project" value="InterPro"/>
</dbReference>
<evidence type="ECO:0000256" key="2">
    <source>
        <dbReference type="ARBA" id="ARBA00022448"/>
    </source>
</evidence>
<evidence type="ECO:0000256" key="1">
    <source>
        <dbReference type="ARBA" id="ARBA00004236"/>
    </source>
</evidence>
<evidence type="ECO:0000256" key="4">
    <source>
        <dbReference type="ARBA" id="ARBA00022741"/>
    </source>
</evidence>
<comment type="similarity">
    <text evidence="6">Belongs to the ABC transporter superfamily. Sulfate/tungstate importer (TC 3.A.1.6) family.</text>
</comment>
<dbReference type="GeneID" id="12510126"/>
<evidence type="ECO:0000313" key="13">
    <source>
        <dbReference type="EMBL" id="AET64328.1"/>
    </source>
</evidence>
<feature type="domain" description="ABC transporter" evidence="12">
    <location>
        <begin position="5"/>
        <end position="236"/>
    </location>
</feature>
<gene>
    <name evidence="13" type="ordered locus">Mhar_0957</name>
</gene>